<protein>
    <submittedName>
        <fullName evidence="4">Short chain dehydrogenase</fullName>
    </submittedName>
</protein>
<dbReference type="PANTHER" id="PTHR48107">
    <property type="entry name" value="NADPH-DEPENDENT ALDEHYDE REDUCTASE-LIKE PROTEIN, CHLOROPLASTIC-RELATED"/>
    <property type="match status" value="1"/>
</dbReference>
<evidence type="ECO:0000259" key="3">
    <source>
        <dbReference type="SMART" id="SM00822"/>
    </source>
</evidence>
<organism evidence="4">
    <name type="scientific">hydrothermal vent metagenome</name>
    <dbReference type="NCBI Taxonomy" id="652676"/>
    <lineage>
        <taxon>unclassified sequences</taxon>
        <taxon>metagenomes</taxon>
        <taxon>ecological metagenomes</taxon>
    </lineage>
</organism>
<feature type="domain" description="Ketoreductase" evidence="3">
    <location>
        <begin position="11"/>
        <end position="202"/>
    </location>
</feature>
<dbReference type="SUPFAM" id="SSF51735">
    <property type="entry name" value="NAD(P)-binding Rossmann-fold domains"/>
    <property type="match status" value="1"/>
</dbReference>
<dbReference type="PROSITE" id="PS00061">
    <property type="entry name" value="ADH_SHORT"/>
    <property type="match status" value="1"/>
</dbReference>
<dbReference type="InterPro" id="IPR002347">
    <property type="entry name" value="SDR_fam"/>
</dbReference>
<comment type="similarity">
    <text evidence="1">Belongs to the short-chain dehydrogenases/reductases (SDR) family.</text>
</comment>
<dbReference type="PRINTS" id="PR00080">
    <property type="entry name" value="SDRFAMILY"/>
</dbReference>
<dbReference type="SMART" id="SM00822">
    <property type="entry name" value="PKS_KR"/>
    <property type="match status" value="1"/>
</dbReference>
<proteinExistence type="inferred from homology"/>
<dbReference type="AlphaFoldDB" id="A0A160TW34"/>
<sequence>MVEPQSSTTGGGLIVTGSSRGIGAEICRLAAQGGWSVCVNYRHSHDEAAAVVDQIRTSGGVAVAVQADVSVETEVSTMFDQVEQDLGPVKGLVNNAGVNGSGSRVEDLDVDASRRVFEVNVLGTFLCAKYAVKRMAKRHGGSGGVIVNVSSAASKHGGPGTYTDYAASKGAIDTFTVGLAKEQAEEGIRVNCLRPGATMTELSVDWAKQNPQWLDWVIEQIPMRRPAQVEEIARAAIFLLSDDSSYVTGATLDVCGGWVSP</sequence>
<gene>
    <name evidence="4" type="ORF">MGWOODY_XGa2079</name>
</gene>
<keyword evidence="2" id="KW-0560">Oxidoreductase</keyword>
<dbReference type="EMBL" id="CZRL01000120">
    <property type="protein sequence ID" value="CUS55011.1"/>
    <property type="molecule type" value="Genomic_DNA"/>
</dbReference>
<evidence type="ECO:0000313" key="4">
    <source>
        <dbReference type="EMBL" id="CUS55011.1"/>
    </source>
</evidence>
<dbReference type="FunFam" id="3.40.50.720:FF:000084">
    <property type="entry name" value="Short-chain dehydrogenase reductase"/>
    <property type="match status" value="1"/>
</dbReference>
<dbReference type="InterPro" id="IPR036291">
    <property type="entry name" value="NAD(P)-bd_dom_sf"/>
</dbReference>
<evidence type="ECO:0000256" key="1">
    <source>
        <dbReference type="ARBA" id="ARBA00006484"/>
    </source>
</evidence>
<reference evidence="4" key="1">
    <citation type="submission" date="2015-10" db="EMBL/GenBank/DDBJ databases">
        <authorList>
            <person name="Gilbert D.G."/>
        </authorList>
    </citation>
    <scope>NUCLEOTIDE SEQUENCE</scope>
</reference>
<dbReference type="PRINTS" id="PR00081">
    <property type="entry name" value="GDHRDH"/>
</dbReference>
<dbReference type="Pfam" id="PF13561">
    <property type="entry name" value="adh_short_C2"/>
    <property type="match status" value="1"/>
</dbReference>
<accession>A0A160TW34</accession>
<name>A0A160TW34_9ZZZZ</name>
<dbReference type="InterPro" id="IPR020904">
    <property type="entry name" value="Sc_DH/Rdtase_CS"/>
</dbReference>
<evidence type="ECO:0000256" key="2">
    <source>
        <dbReference type="ARBA" id="ARBA00023002"/>
    </source>
</evidence>
<dbReference type="InterPro" id="IPR057326">
    <property type="entry name" value="KR_dom"/>
</dbReference>
<dbReference type="GO" id="GO:0016614">
    <property type="term" value="F:oxidoreductase activity, acting on CH-OH group of donors"/>
    <property type="evidence" value="ECO:0007669"/>
    <property type="project" value="UniProtKB-ARBA"/>
</dbReference>
<dbReference type="PANTHER" id="PTHR48107:SF7">
    <property type="entry name" value="RE15974P"/>
    <property type="match status" value="1"/>
</dbReference>
<dbReference type="Gene3D" id="3.40.50.720">
    <property type="entry name" value="NAD(P)-binding Rossmann-like Domain"/>
    <property type="match status" value="1"/>
</dbReference>